<feature type="chain" id="PRO_5040216375" evidence="2">
    <location>
        <begin position="16"/>
        <end position="173"/>
    </location>
</feature>
<feature type="region of interest" description="Disordered" evidence="1">
    <location>
        <begin position="142"/>
        <end position="173"/>
    </location>
</feature>
<keyword evidence="2" id="KW-0732">Signal</keyword>
<dbReference type="EMBL" id="JACEFI010000002">
    <property type="protein sequence ID" value="KAH0600478.1"/>
    <property type="molecule type" value="Genomic_DNA"/>
</dbReference>
<gene>
    <name evidence="3" type="ORF">MHUMG1_01474</name>
</gene>
<reference evidence="3 4" key="1">
    <citation type="submission" date="2020-07" db="EMBL/GenBank/DDBJ databases">
        <title>Metarhizium humberi genome.</title>
        <authorList>
            <person name="Lysoe E."/>
        </authorList>
    </citation>
    <scope>NUCLEOTIDE SEQUENCE [LARGE SCALE GENOMIC DNA]</scope>
    <source>
        <strain evidence="3 4">ESALQ1638</strain>
    </source>
</reference>
<evidence type="ECO:0000256" key="1">
    <source>
        <dbReference type="SAM" id="MobiDB-lite"/>
    </source>
</evidence>
<organism evidence="3 4">
    <name type="scientific">Metarhizium humberi</name>
    <dbReference type="NCBI Taxonomy" id="2596975"/>
    <lineage>
        <taxon>Eukaryota</taxon>
        <taxon>Fungi</taxon>
        <taxon>Dikarya</taxon>
        <taxon>Ascomycota</taxon>
        <taxon>Pezizomycotina</taxon>
        <taxon>Sordariomycetes</taxon>
        <taxon>Hypocreomycetidae</taxon>
        <taxon>Hypocreales</taxon>
        <taxon>Clavicipitaceae</taxon>
        <taxon>Metarhizium</taxon>
    </lineage>
</organism>
<name>A0A9P8MHJ5_9HYPO</name>
<proteinExistence type="predicted"/>
<protein>
    <submittedName>
        <fullName evidence="3">Uncharacterized protein</fullName>
    </submittedName>
</protein>
<evidence type="ECO:0000313" key="4">
    <source>
        <dbReference type="Proteomes" id="UP000764110"/>
    </source>
</evidence>
<evidence type="ECO:0000256" key="2">
    <source>
        <dbReference type="SAM" id="SignalP"/>
    </source>
</evidence>
<feature type="compositionally biased region" description="Low complexity" evidence="1">
    <location>
        <begin position="20"/>
        <end position="29"/>
    </location>
</feature>
<feature type="region of interest" description="Disordered" evidence="1">
    <location>
        <begin position="20"/>
        <end position="82"/>
    </location>
</feature>
<feature type="compositionally biased region" description="Pro residues" evidence="1">
    <location>
        <begin position="30"/>
        <end position="51"/>
    </location>
</feature>
<comment type="caution">
    <text evidence="3">The sequence shown here is derived from an EMBL/GenBank/DDBJ whole genome shotgun (WGS) entry which is preliminary data.</text>
</comment>
<sequence>MKFTTVFGFFSIAAAAAIPEDGSGAASPAPSGPAPSGPAPSGPAPSGPAPSGPATSETALSETAPSGPAPSGPATSEPAPSAACEPLLPWVAATANSPLCGKYKGSEAACGTKAFCKLYGSEQTRPDSKYDSVAQCLARHEPEPVRAGCNKSKASSPRPALNGNRPITQGLQD</sequence>
<evidence type="ECO:0000313" key="3">
    <source>
        <dbReference type="EMBL" id="KAH0600478.1"/>
    </source>
</evidence>
<dbReference type="Proteomes" id="UP000764110">
    <property type="component" value="Unassembled WGS sequence"/>
</dbReference>
<dbReference type="AlphaFoldDB" id="A0A9P8MHJ5"/>
<feature type="compositionally biased region" description="Low complexity" evidence="1">
    <location>
        <begin position="72"/>
        <end position="82"/>
    </location>
</feature>
<accession>A0A9P8MHJ5</accession>
<feature type="signal peptide" evidence="2">
    <location>
        <begin position="1"/>
        <end position="15"/>
    </location>
</feature>
<keyword evidence="4" id="KW-1185">Reference proteome</keyword>